<gene>
    <name evidence="13" type="primary">VSIG1</name>
</gene>
<dbReference type="InterPro" id="IPR003598">
    <property type="entry name" value="Ig_sub2"/>
</dbReference>
<keyword evidence="8" id="KW-1015">Disulfide bond</keyword>
<feature type="domain" description="Ig-like" evidence="12">
    <location>
        <begin position="92"/>
        <end position="179"/>
    </location>
</feature>
<reference evidence="13" key="1">
    <citation type="submission" date="2009-12" db="EMBL/GenBank/DDBJ databases">
        <title>The Genome Sequence of Anolis carolinensis (Green Anole Lizard).</title>
        <authorList>
            <consortium name="The Genome Sequencing Platform"/>
            <person name="Di Palma F."/>
            <person name="Alfoldi J."/>
            <person name="Heiman D."/>
            <person name="Young S."/>
            <person name="Grabherr M."/>
            <person name="Johnson J."/>
            <person name="Lander E.S."/>
            <person name="Lindblad-Toh K."/>
        </authorList>
    </citation>
    <scope>NUCLEOTIDE SEQUENCE [LARGE SCALE GENOMIC DNA]</scope>
    <source>
        <strain evidence="13">JBL SC #1</strain>
    </source>
</reference>
<dbReference type="InterPro" id="IPR007110">
    <property type="entry name" value="Ig-like_dom"/>
</dbReference>
<dbReference type="InterPro" id="IPR029861">
    <property type="entry name" value="VSIG1"/>
</dbReference>
<dbReference type="Gene3D" id="2.60.40.10">
    <property type="entry name" value="Immunoglobulins"/>
    <property type="match status" value="2"/>
</dbReference>
<dbReference type="SMART" id="SM00409">
    <property type="entry name" value="IG"/>
    <property type="match status" value="2"/>
</dbReference>
<dbReference type="InterPro" id="IPR013783">
    <property type="entry name" value="Ig-like_fold"/>
</dbReference>
<reference evidence="13" key="2">
    <citation type="submission" date="2025-08" db="UniProtKB">
        <authorList>
            <consortium name="Ensembl"/>
        </authorList>
    </citation>
    <scope>IDENTIFICATION</scope>
</reference>
<dbReference type="GO" id="GO:0030277">
    <property type="term" value="P:maintenance of gastrointestinal epithelium"/>
    <property type="evidence" value="ECO:0000318"/>
    <property type="project" value="GO_Central"/>
</dbReference>
<sequence>IYPALLLFFPSALSSRFVLQIYYSRDGQPYTSAEFQGRIQVVNSTGNASLTILQMRPKETGLYTCEVLSFGNPPATFEKSVFVYVLTPPSKPLCSFTQNHEKVELGHIVTLSCLSEIGMPQPKYYWHRLSGDAAMPVTDTYNPQTGVLTIGNLTKFEEGYYQCTSFNSLGNATCQIDLTIKHSESGIIAAALIAAILAAALICVIVWIVASKEKKKRRKEKAAISEMQTMAQKEPLTSEYVAIPSQEHEPVAAVPPSKDSNETGEYVTPEEIEVVPVPESKVQGTEHHPVA</sequence>
<evidence type="ECO:0000256" key="6">
    <source>
        <dbReference type="ARBA" id="ARBA00022989"/>
    </source>
</evidence>
<dbReference type="GO" id="GO:0016323">
    <property type="term" value="C:basolateral plasma membrane"/>
    <property type="evidence" value="ECO:0000318"/>
    <property type="project" value="GO_Central"/>
</dbReference>
<evidence type="ECO:0000256" key="1">
    <source>
        <dbReference type="ARBA" id="ARBA00004479"/>
    </source>
</evidence>
<evidence type="ECO:0000256" key="9">
    <source>
        <dbReference type="ARBA" id="ARBA00023319"/>
    </source>
</evidence>
<dbReference type="InterPro" id="IPR013106">
    <property type="entry name" value="Ig_V-set"/>
</dbReference>
<evidence type="ECO:0000313" key="13">
    <source>
        <dbReference type="Ensembl" id="ENSACAP00000038115.1"/>
    </source>
</evidence>
<evidence type="ECO:0000256" key="11">
    <source>
        <dbReference type="SAM" id="Phobius"/>
    </source>
</evidence>
<evidence type="ECO:0000256" key="3">
    <source>
        <dbReference type="ARBA" id="ARBA00022692"/>
    </source>
</evidence>
<dbReference type="Pfam" id="PF13927">
    <property type="entry name" value="Ig_3"/>
    <property type="match status" value="1"/>
</dbReference>
<keyword evidence="4" id="KW-0732">Signal</keyword>
<evidence type="ECO:0000256" key="2">
    <source>
        <dbReference type="ARBA" id="ARBA00017514"/>
    </source>
</evidence>
<reference evidence="13" key="3">
    <citation type="submission" date="2025-09" db="UniProtKB">
        <authorList>
            <consortium name="Ensembl"/>
        </authorList>
    </citation>
    <scope>IDENTIFICATION</scope>
</reference>
<dbReference type="FunFam" id="2.60.40.10:FF:000095">
    <property type="entry name" value="immunoglobulin superfamily member 11 isoform X1"/>
    <property type="match status" value="1"/>
</dbReference>
<feature type="transmembrane region" description="Helical" evidence="11">
    <location>
        <begin position="187"/>
        <end position="210"/>
    </location>
</feature>
<dbReference type="Ensembl" id="ENSACAT00000045066.1">
    <property type="protein sequence ID" value="ENSACAP00000038115.1"/>
    <property type="gene ID" value="ENSACAG00000034933.1"/>
</dbReference>
<evidence type="ECO:0000256" key="8">
    <source>
        <dbReference type="ARBA" id="ARBA00023157"/>
    </source>
</evidence>
<evidence type="ECO:0000256" key="5">
    <source>
        <dbReference type="ARBA" id="ARBA00022737"/>
    </source>
</evidence>
<evidence type="ECO:0000313" key="14">
    <source>
        <dbReference type="Proteomes" id="UP000001646"/>
    </source>
</evidence>
<name>A0A803TSC5_ANOCA</name>
<accession>A0A803TSC5</accession>
<dbReference type="PANTHER" id="PTHR44974">
    <property type="entry name" value="V-SET AND IMMUNOGLOBULIN DOMAIN-CONTAINING PROTEIN 1"/>
    <property type="match status" value="1"/>
</dbReference>
<dbReference type="InParanoid" id="A0A803TSC5"/>
<dbReference type="InterPro" id="IPR036179">
    <property type="entry name" value="Ig-like_dom_sf"/>
</dbReference>
<keyword evidence="3 11" id="KW-0812">Transmembrane</keyword>
<organism evidence="13 14">
    <name type="scientific">Anolis carolinensis</name>
    <name type="common">Green anole</name>
    <name type="synonym">American chameleon</name>
    <dbReference type="NCBI Taxonomy" id="28377"/>
    <lineage>
        <taxon>Eukaryota</taxon>
        <taxon>Metazoa</taxon>
        <taxon>Chordata</taxon>
        <taxon>Craniata</taxon>
        <taxon>Vertebrata</taxon>
        <taxon>Euteleostomi</taxon>
        <taxon>Lepidosauria</taxon>
        <taxon>Squamata</taxon>
        <taxon>Bifurcata</taxon>
        <taxon>Unidentata</taxon>
        <taxon>Episquamata</taxon>
        <taxon>Toxicofera</taxon>
        <taxon>Iguania</taxon>
        <taxon>Dactyloidae</taxon>
        <taxon>Anolis</taxon>
    </lineage>
</organism>
<protein>
    <recommendedName>
        <fullName evidence="2">V-set and immunoglobulin domain-containing protein 1</fullName>
    </recommendedName>
</protein>
<feature type="region of interest" description="Disordered" evidence="10">
    <location>
        <begin position="247"/>
        <end position="291"/>
    </location>
</feature>
<keyword evidence="6 11" id="KW-1133">Transmembrane helix</keyword>
<dbReference type="SUPFAM" id="SSF48726">
    <property type="entry name" value="Immunoglobulin"/>
    <property type="match status" value="2"/>
</dbReference>
<dbReference type="InterPro" id="IPR003599">
    <property type="entry name" value="Ig_sub"/>
</dbReference>
<dbReference type="Pfam" id="PF07686">
    <property type="entry name" value="V-set"/>
    <property type="match status" value="1"/>
</dbReference>
<evidence type="ECO:0000259" key="12">
    <source>
        <dbReference type="PROSITE" id="PS50835"/>
    </source>
</evidence>
<proteinExistence type="predicted"/>
<dbReference type="GeneTree" id="ENSGT00940000160507"/>
<evidence type="ECO:0000256" key="7">
    <source>
        <dbReference type="ARBA" id="ARBA00023136"/>
    </source>
</evidence>
<dbReference type="GO" id="GO:0003382">
    <property type="term" value="P:epithelial cell morphogenesis"/>
    <property type="evidence" value="ECO:0007669"/>
    <property type="project" value="InterPro"/>
</dbReference>
<dbReference type="PROSITE" id="PS50835">
    <property type="entry name" value="IG_LIKE"/>
    <property type="match status" value="1"/>
</dbReference>
<keyword evidence="9" id="KW-0393">Immunoglobulin domain</keyword>
<dbReference type="Proteomes" id="UP000001646">
    <property type="component" value="Unplaced"/>
</dbReference>
<keyword evidence="14" id="KW-1185">Reference proteome</keyword>
<keyword evidence="5" id="KW-0677">Repeat</keyword>
<comment type="subcellular location">
    <subcellularLocation>
        <location evidence="1">Membrane</location>
        <topology evidence="1">Single-pass type I membrane protein</topology>
    </subcellularLocation>
</comment>
<keyword evidence="7 11" id="KW-0472">Membrane</keyword>
<evidence type="ECO:0000256" key="4">
    <source>
        <dbReference type="ARBA" id="ARBA00022729"/>
    </source>
</evidence>
<dbReference type="PANTHER" id="PTHR44974:SF1">
    <property type="entry name" value="V-SET AND IMMUNOGLOBULIN DOMAIN-CONTAINING PROTEIN 1"/>
    <property type="match status" value="1"/>
</dbReference>
<evidence type="ECO:0000256" key="10">
    <source>
        <dbReference type="SAM" id="MobiDB-lite"/>
    </source>
</evidence>
<dbReference type="AlphaFoldDB" id="A0A803TSC5"/>
<dbReference type="SMART" id="SM00408">
    <property type="entry name" value="IGc2"/>
    <property type="match status" value="1"/>
</dbReference>